<dbReference type="EMBL" id="KN846985">
    <property type="protein sequence ID" value="KIW95008.1"/>
    <property type="molecule type" value="Genomic_DNA"/>
</dbReference>
<dbReference type="RefSeq" id="XP_016621677.1">
    <property type="nucleotide sequence ID" value="XM_016762730.1"/>
</dbReference>
<evidence type="ECO:0000256" key="5">
    <source>
        <dbReference type="ARBA" id="ARBA00022801"/>
    </source>
</evidence>
<evidence type="ECO:0000256" key="6">
    <source>
        <dbReference type="ARBA" id="ARBA00022837"/>
    </source>
</evidence>
<dbReference type="VEuPathDB" id="FungiDB:Z519_04988"/>
<evidence type="ECO:0000256" key="2">
    <source>
        <dbReference type="ARBA" id="ARBA00022487"/>
    </source>
</evidence>
<keyword evidence="3" id="KW-0479">Metal-binding</keyword>
<dbReference type="Proteomes" id="UP000053789">
    <property type="component" value="Unassembled WGS sequence"/>
</dbReference>
<keyword evidence="10" id="KW-1185">Reference proteome</keyword>
<dbReference type="AlphaFoldDB" id="A0A0D2HNR2"/>
<dbReference type="PANTHER" id="PTHR33938">
    <property type="entry name" value="FERULOYL ESTERASE B-RELATED"/>
    <property type="match status" value="1"/>
</dbReference>
<keyword evidence="7" id="KW-1015">Disulfide bond</keyword>
<proteinExistence type="inferred from homology"/>
<organism evidence="9 10">
    <name type="scientific">Cladophialophora bantiana (strain ATCC 10958 / CBS 173.52 / CDC B-1940 / NIH 8579)</name>
    <name type="common">Xylohypha bantiana</name>
    <dbReference type="NCBI Taxonomy" id="1442370"/>
    <lineage>
        <taxon>Eukaryota</taxon>
        <taxon>Fungi</taxon>
        <taxon>Dikarya</taxon>
        <taxon>Ascomycota</taxon>
        <taxon>Pezizomycotina</taxon>
        <taxon>Eurotiomycetes</taxon>
        <taxon>Chaetothyriomycetidae</taxon>
        <taxon>Chaetothyriales</taxon>
        <taxon>Herpotrichiellaceae</taxon>
        <taxon>Cladophialophora</taxon>
    </lineage>
</organism>
<evidence type="ECO:0000256" key="7">
    <source>
        <dbReference type="ARBA" id="ARBA00023157"/>
    </source>
</evidence>
<sequence length="517" mass="56146">MALLSPIQGCTPSTFSSVSLFGAEIISVDASIVTNYSFPIPEGWRYSQPSVSVENATFCNVTATYTHPDQNDTIYAEVWLPPDGWNGRLQSIGGGGWAAGRFVLSYAGMAGAIYDGYATATTDAGLGTSLTPATWLLNSPGNLNFVALDDFGQTSLGDLAVIAKQVIEGYYGQAPLYSYWNGCSNGGRQASILAQQYPEAYDGIIAAAPGMYWAELSISSVWPAFYMDLTQQYPPACELMQLTTLAITECDGLDGVNDGLIADPETCRATFKPADYVGTTFTCAETGLNMSISAAAVDVSENIWNGPRYSNGDFMWYGFEIGTNLSELAATTCTQNSTCIPDNRSSLDFWQQYFVLRDPSANVTSLTHSQFDDLYRTLKKELAPIAATETRIADFKEAGGKMITYHGLADAAISPKSTLHYYQEVSTVLDNVMDFYLYYRVPGLQHCWGGPGGQPIHLFDQLRSWVENGTAPDASPVTVQLPQNATMDEVLCPYPQEAFYEKSCANGTSSLLCWSCK</sequence>
<reference evidence="9" key="1">
    <citation type="submission" date="2015-01" db="EMBL/GenBank/DDBJ databases">
        <title>The Genome Sequence of Cladophialophora bantiana CBS 173.52.</title>
        <authorList>
            <consortium name="The Broad Institute Genomics Platform"/>
            <person name="Cuomo C."/>
            <person name="de Hoog S."/>
            <person name="Gorbushina A."/>
            <person name="Stielow B."/>
            <person name="Teixiera M."/>
            <person name="Abouelleil A."/>
            <person name="Chapman S.B."/>
            <person name="Priest M."/>
            <person name="Young S.K."/>
            <person name="Wortman J."/>
            <person name="Nusbaum C."/>
            <person name="Birren B."/>
        </authorList>
    </citation>
    <scope>NUCLEOTIDE SEQUENCE [LARGE SCALE GENOMIC DNA]</scope>
    <source>
        <strain evidence="9">CBS 173.52</strain>
    </source>
</reference>
<evidence type="ECO:0000256" key="3">
    <source>
        <dbReference type="ARBA" id="ARBA00022723"/>
    </source>
</evidence>
<dbReference type="GeneID" id="27697916"/>
<dbReference type="HOGENOM" id="CLU_014819_3_2_1"/>
<evidence type="ECO:0000256" key="8">
    <source>
        <dbReference type="RuleBase" id="RU361238"/>
    </source>
</evidence>
<keyword evidence="6" id="KW-0106">Calcium</keyword>
<dbReference type="InterPro" id="IPR029058">
    <property type="entry name" value="AB_hydrolase_fold"/>
</dbReference>
<dbReference type="OrthoDB" id="3039123at2759"/>
<accession>A0A0D2HNR2</accession>
<dbReference type="Pfam" id="PF07519">
    <property type="entry name" value="Tannase"/>
    <property type="match status" value="1"/>
</dbReference>
<dbReference type="SUPFAM" id="SSF53474">
    <property type="entry name" value="alpha/beta-Hydrolases"/>
    <property type="match status" value="1"/>
</dbReference>
<dbReference type="Gene3D" id="3.40.50.1820">
    <property type="entry name" value="alpha/beta hydrolase"/>
    <property type="match status" value="1"/>
</dbReference>
<protein>
    <recommendedName>
        <fullName evidence="8">Carboxylic ester hydrolase</fullName>
        <ecNumber evidence="8">3.1.1.-</ecNumber>
    </recommendedName>
</protein>
<evidence type="ECO:0000313" key="10">
    <source>
        <dbReference type="Proteomes" id="UP000053789"/>
    </source>
</evidence>
<name>A0A0D2HNR2_CLAB1</name>
<dbReference type="GO" id="GO:0046872">
    <property type="term" value="F:metal ion binding"/>
    <property type="evidence" value="ECO:0007669"/>
    <property type="project" value="UniProtKB-KW"/>
</dbReference>
<dbReference type="InterPro" id="IPR011118">
    <property type="entry name" value="Tannase/feruloyl_esterase"/>
</dbReference>
<dbReference type="GO" id="GO:0030600">
    <property type="term" value="F:feruloyl esterase activity"/>
    <property type="evidence" value="ECO:0007669"/>
    <property type="project" value="UniProtKB-ARBA"/>
</dbReference>
<comment type="similarity">
    <text evidence="1 8">Belongs to the tannase family.</text>
</comment>
<keyword evidence="5 8" id="KW-0378">Hydrolase</keyword>
<keyword evidence="4" id="KW-0732">Signal</keyword>
<gene>
    <name evidence="9" type="ORF">Z519_04988</name>
</gene>
<dbReference type="PANTHER" id="PTHR33938:SF13">
    <property type="entry name" value="CARBOXYLIC ESTER HYDROLASE"/>
    <property type="match status" value="1"/>
</dbReference>
<keyword evidence="2" id="KW-0719">Serine esterase</keyword>
<evidence type="ECO:0000256" key="4">
    <source>
        <dbReference type="ARBA" id="ARBA00022729"/>
    </source>
</evidence>
<evidence type="ECO:0000313" key="9">
    <source>
        <dbReference type="EMBL" id="KIW95008.1"/>
    </source>
</evidence>
<dbReference type="EC" id="3.1.1.-" evidence="8"/>
<evidence type="ECO:0000256" key="1">
    <source>
        <dbReference type="ARBA" id="ARBA00006249"/>
    </source>
</evidence>